<evidence type="ECO:0000256" key="9">
    <source>
        <dbReference type="PIRSR" id="PIRSR601088-2"/>
    </source>
</evidence>
<gene>
    <name evidence="14" type="ordered locus">TREAZ_3488</name>
</gene>
<evidence type="ECO:0000256" key="3">
    <source>
        <dbReference type="ARBA" id="ARBA00022723"/>
    </source>
</evidence>
<evidence type="ECO:0000256" key="12">
    <source>
        <dbReference type="RuleBase" id="RU361152"/>
    </source>
</evidence>
<dbReference type="GO" id="GO:0016616">
    <property type="term" value="F:oxidoreductase activity, acting on the CH-OH group of donors, NAD or NADP as acceptor"/>
    <property type="evidence" value="ECO:0007669"/>
    <property type="project" value="InterPro"/>
</dbReference>
<keyword evidence="4 12" id="KW-0378">Hydrolase</keyword>
<dbReference type="InterPro" id="IPR022616">
    <property type="entry name" value="Glyco_hydro_4_C"/>
</dbReference>
<dbReference type="SUPFAM" id="SSF51735">
    <property type="entry name" value="NAD(P)-binding Rossmann-fold domains"/>
    <property type="match status" value="1"/>
</dbReference>
<keyword evidence="5 12" id="KW-0520">NAD</keyword>
<dbReference type="CDD" id="cd05297">
    <property type="entry name" value="GH4_alpha_glucosidase_galactosidase"/>
    <property type="match status" value="1"/>
</dbReference>
<dbReference type="PANTHER" id="PTHR32092">
    <property type="entry name" value="6-PHOSPHO-BETA-GLUCOSIDASE-RELATED"/>
    <property type="match status" value="1"/>
</dbReference>
<name>F5Y7E4_LEAAZ</name>
<evidence type="ECO:0000256" key="7">
    <source>
        <dbReference type="ARBA" id="ARBA00023277"/>
    </source>
</evidence>
<protein>
    <submittedName>
        <fullName evidence="14">Alpha-galactosidase (Melibiase)</fullName>
        <ecNumber evidence="14">3.2.1.22</ecNumber>
    </submittedName>
</protein>
<evidence type="ECO:0000256" key="2">
    <source>
        <dbReference type="ARBA" id="ARBA00010141"/>
    </source>
</evidence>
<dbReference type="GO" id="GO:0046872">
    <property type="term" value="F:metal ion binding"/>
    <property type="evidence" value="ECO:0007669"/>
    <property type="project" value="UniProtKB-KW"/>
</dbReference>
<keyword evidence="8 12" id="KW-0326">Glycosidase</keyword>
<comment type="cofactor">
    <cofactor evidence="1">
        <name>Mn(2+)</name>
        <dbReference type="ChEBI" id="CHEBI:29035"/>
    </cofactor>
</comment>
<dbReference type="NCBIfam" id="NF011657">
    <property type="entry name" value="PRK15076.1"/>
    <property type="match status" value="1"/>
</dbReference>
<evidence type="ECO:0000313" key="14">
    <source>
        <dbReference type="EMBL" id="AEF81400.1"/>
    </source>
</evidence>
<dbReference type="AlphaFoldDB" id="F5Y7E4"/>
<keyword evidence="15" id="KW-1185">Reference proteome</keyword>
<keyword evidence="10" id="KW-0533">Nickel</keyword>
<keyword evidence="7" id="KW-0119">Carbohydrate metabolism</keyword>
<feature type="binding site" evidence="9">
    <location>
        <position position="148"/>
    </location>
    <ligand>
        <name>substrate</name>
    </ligand>
</feature>
<organism evidence="14 15">
    <name type="scientific">Leadbettera azotonutricia (strain ATCC BAA-888 / DSM 13862 / ZAS-9)</name>
    <name type="common">Treponema azotonutricium</name>
    <dbReference type="NCBI Taxonomy" id="545695"/>
    <lineage>
        <taxon>Bacteria</taxon>
        <taxon>Pseudomonadati</taxon>
        <taxon>Spirochaetota</taxon>
        <taxon>Spirochaetia</taxon>
        <taxon>Spirochaetales</taxon>
        <taxon>Breznakiellaceae</taxon>
        <taxon>Leadbettera</taxon>
    </lineage>
</organism>
<evidence type="ECO:0000256" key="1">
    <source>
        <dbReference type="ARBA" id="ARBA00001936"/>
    </source>
</evidence>
<dbReference type="STRING" id="545695.TREAZ_3488"/>
<evidence type="ECO:0000256" key="11">
    <source>
        <dbReference type="PIRSR" id="PIRSR601088-4"/>
    </source>
</evidence>
<dbReference type="GO" id="GO:0005975">
    <property type="term" value="P:carbohydrate metabolic process"/>
    <property type="evidence" value="ECO:0007669"/>
    <property type="project" value="InterPro"/>
</dbReference>
<dbReference type="Pfam" id="PF02056">
    <property type="entry name" value="Glyco_hydro_4"/>
    <property type="match status" value="1"/>
</dbReference>
<dbReference type="SUPFAM" id="SSF56327">
    <property type="entry name" value="LDH C-terminal domain-like"/>
    <property type="match status" value="1"/>
</dbReference>
<comment type="cofactor">
    <cofactor evidence="12">
        <name>NAD(+)</name>
        <dbReference type="ChEBI" id="CHEBI:57540"/>
    </cofactor>
    <text evidence="12">Binds 1 NAD(+) per subunit.</text>
</comment>
<dbReference type="InParanoid" id="F5Y7E4"/>
<keyword evidence="10" id="KW-0170">Cobalt</keyword>
<dbReference type="PRINTS" id="PR00732">
    <property type="entry name" value="GLHYDRLASE4"/>
</dbReference>
<feature type="binding site" evidence="10">
    <location>
        <position position="169"/>
    </location>
    <ligand>
        <name>Mn(2+)</name>
        <dbReference type="ChEBI" id="CHEBI:29035"/>
    </ligand>
</feature>
<reference evidence="15" key="1">
    <citation type="submission" date="2009-12" db="EMBL/GenBank/DDBJ databases">
        <title>Complete sequence of Treponema azotonutricium strain ZAS-9.</title>
        <authorList>
            <person name="Tetu S.G."/>
            <person name="Matson E."/>
            <person name="Ren Q."/>
            <person name="Seshadri R."/>
            <person name="Elbourne L."/>
            <person name="Hassan K.A."/>
            <person name="Durkin A."/>
            <person name="Radune D."/>
            <person name="Mohamoud Y."/>
            <person name="Shay R."/>
            <person name="Jin S."/>
            <person name="Zhang X."/>
            <person name="Lucey K."/>
            <person name="Ballor N.R."/>
            <person name="Ottesen E."/>
            <person name="Rosenthal R."/>
            <person name="Allen A."/>
            <person name="Leadbetter J.R."/>
            <person name="Paulsen I.T."/>
        </authorList>
    </citation>
    <scope>NUCLEOTIDE SEQUENCE [LARGE SCALE GENOMIC DNA]</scope>
    <source>
        <strain evidence="15">ATCC BAA-888 / DSM 13862 / ZAS-9</strain>
    </source>
</reference>
<evidence type="ECO:0000256" key="8">
    <source>
        <dbReference type="ARBA" id="ARBA00023295"/>
    </source>
</evidence>
<evidence type="ECO:0000259" key="13">
    <source>
        <dbReference type="Pfam" id="PF11975"/>
    </source>
</evidence>
<keyword evidence="3 10" id="KW-0479">Metal-binding</keyword>
<dbReference type="EC" id="3.2.1.22" evidence="14"/>
<dbReference type="InterPro" id="IPR001088">
    <property type="entry name" value="Glyco_hydro_4"/>
</dbReference>
<dbReference type="OrthoDB" id="9808275at2"/>
<dbReference type="Pfam" id="PF11975">
    <property type="entry name" value="Glyco_hydro_4C"/>
    <property type="match status" value="1"/>
</dbReference>
<sequence length="447" mass="49545">MKIAFIGAGSVGFTRKLAADILTVPELRDTEICLQDISAANLEMIYHVLDRDIKANKLGKVKLTKTTEQKKAIEGAKYVVSVARVGGLDAFALDVEIPLKYGVNQCVGDTICAGGIMYGQRTIPVIMGICKDMKALAEPGAVFLNYSNPNAMNTWAANTYGGIQTLGLCHGVQHGHEQIAEVLGLPMNEVDIICAGINHQTWYIQIKHKGVDMRDKLLAGFKKHPRFKKEEKIRIDILERFGYYSTESNGHLSEYLPWYRKRPQEIDQWIDYSSWINGEPGGYLRVCREGRAKFEKEAKEYQTMKPLKYTPRNRSSEHGSHIIEGLETGRIYRGHFNVINKGSITNLPADCVVEVPGYADGNGISIPIVGDLPAPLAAICNASIAVQRLSVEAALEGDPGKLKQAMLLDPLTGAVCNPPEVWKLADDMLKAESKWLPQYQKYIKGLK</sequence>
<dbReference type="KEGG" id="taz:TREAZ_3488"/>
<dbReference type="RefSeq" id="WP_015712087.1">
    <property type="nucleotide sequence ID" value="NC_015577.1"/>
</dbReference>
<accession>F5Y7E4</accession>
<dbReference type="InterPro" id="IPR036291">
    <property type="entry name" value="NAD(P)-bd_dom_sf"/>
</dbReference>
<reference evidence="14 15" key="2">
    <citation type="journal article" date="2011" name="ISME J.">
        <title>RNA-seq reveals cooperative metabolic interactions between two termite-gut spirochete species in co-culture.</title>
        <authorList>
            <person name="Rosenthal A.Z."/>
            <person name="Matson E.G."/>
            <person name="Eldar A."/>
            <person name="Leadbetter J.R."/>
        </authorList>
    </citation>
    <scope>NUCLEOTIDE SEQUENCE [LARGE SCALE GENOMIC DNA]</scope>
    <source>
        <strain evidence="15">ATCC BAA-888 / DSM 13862 / ZAS-9</strain>
    </source>
</reference>
<dbReference type="InterPro" id="IPR053715">
    <property type="entry name" value="GH4_Enzyme_sf"/>
</dbReference>
<dbReference type="EMBL" id="CP001841">
    <property type="protein sequence ID" value="AEF81400.1"/>
    <property type="molecule type" value="Genomic_DNA"/>
</dbReference>
<feature type="domain" description="Glycosyl hydrolase family 4 C-terminal" evidence="13">
    <location>
        <begin position="194"/>
        <end position="412"/>
    </location>
</feature>
<keyword evidence="6 10" id="KW-0464">Manganese</keyword>
<proteinExistence type="inferred from homology"/>
<dbReference type="HOGENOM" id="CLU_045951_1_1_12"/>
<evidence type="ECO:0000256" key="5">
    <source>
        <dbReference type="ARBA" id="ARBA00023027"/>
    </source>
</evidence>
<feature type="site" description="Increases basicity of active site Tyr" evidence="11">
    <location>
        <position position="109"/>
    </location>
</feature>
<dbReference type="Gene3D" id="3.90.1820.10">
    <property type="entry name" value="AglA-like glucosidase"/>
    <property type="match status" value="1"/>
</dbReference>
<evidence type="ECO:0000256" key="10">
    <source>
        <dbReference type="PIRSR" id="PIRSR601088-3"/>
    </source>
</evidence>
<dbReference type="Proteomes" id="UP000009222">
    <property type="component" value="Chromosome"/>
</dbReference>
<dbReference type="GO" id="GO:0004557">
    <property type="term" value="F:alpha-galactosidase activity"/>
    <property type="evidence" value="ECO:0007669"/>
    <property type="project" value="UniProtKB-EC"/>
</dbReference>
<feature type="binding site" evidence="10">
    <location>
        <position position="199"/>
    </location>
    <ligand>
        <name>Mn(2+)</name>
        <dbReference type="ChEBI" id="CHEBI:29035"/>
    </ligand>
</feature>
<dbReference type="eggNOG" id="COG1486">
    <property type="taxonomic scope" value="Bacteria"/>
</dbReference>
<evidence type="ECO:0000256" key="6">
    <source>
        <dbReference type="ARBA" id="ARBA00023211"/>
    </source>
</evidence>
<keyword evidence="10" id="KW-0408">Iron</keyword>
<evidence type="ECO:0000256" key="4">
    <source>
        <dbReference type="ARBA" id="ARBA00022801"/>
    </source>
</evidence>
<comment type="similarity">
    <text evidence="2 12">Belongs to the glycosyl hydrolase 4 family.</text>
</comment>
<dbReference type="PANTHER" id="PTHR32092:SF6">
    <property type="entry name" value="ALPHA-GALACTOSIDASE"/>
    <property type="match status" value="1"/>
</dbReference>
<dbReference type="InterPro" id="IPR015955">
    <property type="entry name" value="Lactate_DH/Glyco_Ohase_4_C"/>
</dbReference>
<evidence type="ECO:0000313" key="15">
    <source>
        <dbReference type="Proteomes" id="UP000009222"/>
    </source>
</evidence>